<dbReference type="CDD" id="cd00190">
    <property type="entry name" value="Tryp_SPc"/>
    <property type="match status" value="2"/>
</dbReference>
<dbReference type="Gene3D" id="2.40.10.10">
    <property type="entry name" value="Trypsin-like serine proteases"/>
    <property type="match status" value="2"/>
</dbReference>
<dbReference type="FunFam" id="2.40.10.10:FF:000036">
    <property type="entry name" value="Trypsin beta"/>
    <property type="match status" value="1"/>
</dbReference>
<keyword evidence="5" id="KW-1015">Disulfide bond</keyword>
<dbReference type="OrthoDB" id="10061449at2759"/>
<name>A0A6P8Y3Y0_THRPL</name>
<dbReference type="Proteomes" id="UP000515158">
    <property type="component" value="Unplaced"/>
</dbReference>
<keyword evidence="4 6" id="KW-0720">Serine protease</keyword>
<feature type="domain" description="Peptidase S1" evidence="8">
    <location>
        <begin position="33"/>
        <end position="280"/>
    </location>
</feature>
<dbReference type="PANTHER" id="PTHR24252:SF7">
    <property type="entry name" value="HYALIN"/>
    <property type="match status" value="1"/>
</dbReference>
<dbReference type="FunFam" id="2.40.10.10:FF:000068">
    <property type="entry name" value="transmembrane protease serine 2"/>
    <property type="match status" value="2"/>
</dbReference>
<organism evidence="10">
    <name type="scientific">Thrips palmi</name>
    <name type="common">Melon thrips</name>
    <dbReference type="NCBI Taxonomy" id="161013"/>
    <lineage>
        <taxon>Eukaryota</taxon>
        <taxon>Metazoa</taxon>
        <taxon>Ecdysozoa</taxon>
        <taxon>Arthropoda</taxon>
        <taxon>Hexapoda</taxon>
        <taxon>Insecta</taxon>
        <taxon>Pterygota</taxon>
        <taxon>Neoptera</taxon>
        <taxon>Paraneoptera</taxon>
        <taxon>Thysanoptera</taxon>
        <taxon>Terebrantia</taxon>
        <taxon>Thripoidea</taxon>
        <taxon>Thripidae</taxon>
        <taxon>Thrips</taxon>
    </lineage>
</organism>
<dbReference type="InterPro" id="IPR043504">
    <property type="entry name" value="Peptidase_S1_PA_chymotrypsin"/>
</dbReference>
<dbReference type="InterPro" id="IPR018114">
    <property type="entry name" value="TRYPSIN_HIS"/>
</dbReference>
<dbReference type="InterPro" id="IPR001254">
    <property type="entry name" value="Trypsin_dom"/>
</dbReference>
<evidence type="ECO:0000256" key="6">
    <source>
        <dbReference type="RuleBase" id="RU363034"/>
    </source>
</evidence>
<dbReference type="InParanoid" id="A0A6P8Y3Y0"/>
<proteinExistence type="predicted"/>
<dbReference type="GO" id="GO:0004252">
    <property type="term" value="F:serine-type endopeptidase activity"/>
    <property type="evidence" value="ECO:0007669"/>
    <property type="project" value="InterPro"/>
</dbReference>
<dbReference type="GeneID" id="117641187"/>
<dbReference type="PRINTS" id="PR00722">
    <property type="entry name" value="CHYMOTRYPSIN"/>
</dbReference>
<evidence type="ECO:0000313" key="9">
    <source>
        <dbReference type="Proteomes" id="UP000515158"/>
    </source>
</evidence>
<dbReference type="Pfam" id="PF00089">
    <property type="entry name" value="Trypsin"/>
    <property type="match status" value="2"/>
</dbReference>
<dbReference type="GO" id="GO:0006508">
    <property type="term" value="P:proteolysis"/>
    <property type="evidence" value="ECO:0007669"/>
    <property type="project" value="UniProtKB-KW"/>
</dbReference>
<evidence type="ECO:0000256" key="1">
    <source>
        <dbReference type="ARBA" id="ARBA00004239"/>
    </source>
</evidence>
<comment type="subcellular location">
    <subcellularLocation>
        <location evidence="1">Secreted</location>
        <location evidence="1">Extracellular space</location>
    </subcellularLocation>
</comment>
<keyword evidence="3 6" id="KW-0378">Hydrolase</keyword>
<evidence type="ECO:0000256" key="7">
    <source>
        <dbReference type="SAM" id="SignalP"/>
    </source>
</evidence>
<dbReference type="RefSeq" id="XP_034234223.1">
    <property type="nucleotide sequence ID" value="XM_034378332.1"/>
</dbReference>
<keyword evidence="2 6" id="KW-0645">Protease</keyword>
<evidence type="ECO:0000256" key="3">
    <source>
        <dbReference type="ARBA" id="ARBA00022801"/>
    </source>
</evidence>
<evidence type="ECO:0000313" key="10">
    <source>
        <dbReference type="RefSeq" id="XP_034234223.1"/>
    </source>
</evidence>
<dbReference type="PROSITE" id="PS00135">
    <property type="entry name" value="TRYPSIN_SER"/>
    <property type="match status" value="2"/>
</dbReference>
<protein>
    <submittedName>
        <fullName evidence="10">Transmembrane protease serine 9-like</fullName>
    </submittedName>
</protein>
<dbReference type="SMART" id="SM00020">
    <property type="entry name" value="Tryp_SPc"/>
    <property type="match status" value="2"/>
</dbReference>
<dbReference type="PROSITE" id="PS50240">
    <property type="entry name" value="TRYPSIN_DOM"/>
    <property type="match status" value="2"/>
</dbReference>
<gene>
    <name evidence="10" type="primary">LOC117641187</name>
</gene>
<dbReference type="GO" id="GO:0005576">
    <property type="term" value="C:extracellular region"/>
    <property type="evidence" value="ECO:0007669"/>
    <property type="project" value="UniProtKB-SubCell"/>
</dbReference>
<dbReference type="InterPro" id="IPR009003">
    <property type="entry name" value="Peptidase_S1_PA"/>
</dbReference>
<dbReference type="SUPFAM" id="SSF50494">
    <property type="entry name" value="Trypsin-like serine proteases"/>
    <property type="match status" value="2"/>
</dbReference>
<keyword evidence="7" id="KW-0732">Signal</keyword>
<sequence length="618" mass="65161">MSPIAAVLAVLLAAPAALGATVGHGDRAEGLQIVHGEVAELGEFPHQVSLERHQSLFFWSWNEHYCGGTLLSERWVLTAAHCYPGVGPKVYVVVGINSLRKKDKAQGQSVLADLFITNENYPGGVNPFDIALVRTSEPIVLGERVALAALPQPDVLPQGDVTLSGWGYISNSLFPGTKDLHKMTVPVLDIAACNETVQASLASWEHNPLADTNLCTGPGATNDISVCNGDSGGPLIQKDGDEVTVVGVVSWAFMPCGSKGKPSVYTRVSAYIDWIQDKMAANQPASPFGRDSLVKSLTALSPGPLSASVPRCSRPQAAGRPRGCYSAVGGRVLDADVLAMAPLSLVVAAVLLATAALGANINDVAIVNGEVAAPGEFPHQVSLQRQQQLLFWSWAEHFCGGTLIADRWVLTAAHCYQGAISRPVLVVAGVNSLRKKDKAAGQTVASDLFLVHEKYAGEVQPFDIALIRTAQPFVLGELVALASLPVSGDIPHDEATLSGWGYISNGVFPDTKDLHKMTVPLVDVVTCNETVKATLPSWQTSTLQDTNLCTGAGPKGITAACSGDSGGPLIQKDGDEVTVIGVVSWGFQPCGSKGKPSVYTRVSAYIDWIQDKIAANQP</sequence>
<evidence type="ECO:0000256" key="4">
    <source>
        <dbReference type="ARBA" id="ARBA00022825"/>
    </source>
</evidence>
<evidence type="ECO:0000259" key="8">
    <source>
        <dbReference type="PROSITE" id="PS50240"/>
    </source>
</evidence>
<reference evidence="10" key="1">
    <citation type="submission" date="2025-08" db="UniProtKB">
        <authorList>
            <consortium name="RefSeq"/>
        </authorList>
    </citation>
    <scope>IDENTIFICATION</scope>
    <source>
        <tissue evidence="10">Total insect</tissue>
    </source>
</reference>
<feature type="domain" description="Peptidase S1" evidence="8">
    <location>
        <begin position="366"/>
        <end position="614"/>
    </location>
</feature>
<dbReference type="PANTHER" id="PTHR24252">
    <property type="entry name" value="ACROSIN-RELATED"/>
    <property type="match status" value="1"/>
</dbReference>
<dbReference type="InterPro" id="IPR033116">
    <property type="entry name" value="TRYPSIN_SER"/>
</dbReference>
<evidence type="ECO:0000256" key="2">
    <source>
        <dbReference type="ARBA" id="ARBA00022670"/>
    </source>
</evidence>
<dbReference type="InterPro" id="IPR001314">
    <property type="entry name" value="Peptidase_S1A"/>
</dbReference>
<evidence type="ECO:0000256" key="5">
    <source>
        <dbReference type="ARBA" id="ARBA00023157"/>
    </source>
</evidence>
<keyword evidence="9" id="KW-1185">Reference proteome</keyword>
<feature type="chain" id="PRO_5028159715" evidence="7">
    <location>
        <begin position="20"/>
        <end position="618"/>
    </location>
</feature>
<dbReference type="PROSITE" id="PS00134">
    <property type="entry name" value="TRYPSIN_HIS"/>
    <property type="match status" value="2"/>
</dbReference>
<dbReference type="AlphaFoldDB" id="A0A6P8Y3Y0"/>
<dbReference type="KEGG" id="tpal:117641187"/>
<accession>A0A6P8Y3Y0</accession>
<feature type="signal peptide" evidence="7">
    <location>
        <begin position="1"/>
        <end position="19"/>
    </location>
</feature>